<dbReference type="Pfam" id="PF03610">
    <property type="entry name" value="EIIA-man"/>
    <property type="match status" value="1"/>
</dbReference>
<comment type="caution">
    <text evidence="3">The sequence shown here is derived from an EMBL/GenBank/DDBJ whole genome shotgun (WGS) entry which is preliminary data.</text>
</comment>
<protein>
    <recommendedName>
        <fullName evidence="2">PTS EIIA type-4 domain-containing protein</fullName>
    </recommendedName>
</protein>
<feature type="domain" description="PTS EIIA type-4" evidence="2">
    <location>
        <begin position="2"/>
        <end position="152"/>
    </location>
</feature>
<dbReference type="SUPFAM" id="SSF53062">
    <property type="entry name" value="PTS system fructose IIA component-like"/>
    <property type="match status" value="1"/>
</dbReference>
<dbReference type="InterPro" id="IPR036662">
    <property type="entry name" value="PTS_EIIA_man-typ_sf"/>
</dbReference>
<dbReference type="Gene3D" id="3.40.50.510">
    <property type="entry name" value="Phosphotransferase system, mannose-type IIA component"/>
    <property type="match status" value="2"/>
</dbReference>
<evidence type="ECO:0000259" key="2">
    <source>
        <dbReference type="PROSITE" id="PS51096"/>
    </source>
</evidence>
<dbReference type="InterPro" id="IPR004701">
    <property type="entry name" value="PTS_EIIA_man-typ"/>
</dbReference>
<dbReference type="RefSeq" id="WP_171588842.1">
    <property type="nucleotide sequence ID" value="NZ_JABGBO010000006.1"/>
</dbReference>
<dbReference type="GO" id="GO:0016020">
    <property type="term" value="C:membrane"/>
    <property type="evidence" value="ECO:0007669"/>
    <property type="project" value="InterPro"/>
</dbReference>
<dbReference type="PANTHER" id="PTHR33799">
    <property type="entry name" value="PTS PERMEASE-RELATED-RELATED"/>
    <property type="match status" value="1"/>
</dbReference>
<dbReference type="InterPro" id="IPR051471">
    <property type="entry name" value="Bacterial_PTS_sugar_comp"/>
</dbReference>
<accession>A0A7Y4P6L7</accession>
<proteinExistence type="predicted"/>
<dbReference type="PROSITE" id="PS51096">
    <property type="entry name" value="PTS_EIIA_TYPE_4"/>
    <property type="match status" value="1"/>
</dbReference>
<dbReference type="PANTHER" id="PTHR33799:SF1">
    <property type="entry name" value="PTS SYSTEM MANNOSE-SPECIFIC EIIAB COMPONENT-RELATED"/>
    <property type="match status" value="1"/>
</dbReference>
<dbReference type="GO" id="GO:0016740">
    <property type="term" value="F:transferase activity"/>
    <property type="evidence" value="ECO:0007669"/>
    <property type="project" value="UniProtKB-KW"/>
</dbReference>
<reference evidence="3 4" key="1">
    <citation type="submission" date="2020-05" db="EMBL/GenBank/DDBJ databases">
        <authorList>
            <person name="Niu N."/>
        </authorList>
    </citation>
    <scope>NUCLEOTIDE SEQUENCE [LARGE SCALE GENOMIC DNA]</scope>
    <source>
        <strain evidence="3 4">LMG10982</strain>
    </source>
</reference>
<dbReference type="AlphaFoldDB" id="A0A7Y4P6L7"/>
<evidence type="ECO:0000256" key="1">
    <source>
        <dbReference type="ARBA" id="ARBA00022679"/>
    </source>
</evidence>
<organism evidence="3 4">
    <name type="scientific">Pelistega europaea</name>
    <dbReference type="NCBI Taxonomy" id="106147"/>
    <lineage>
        <taxon>Bacteria</taxon>
        <taxon>Pseudomonadati</taxon>
        <taxon>Pseudomonadota</taxon>
        <taxon>Betaproteobacteria</taxon>
        <taxon>Burkholderiales</taxon>
        <taxon>Alcaligenaceae</taxon>
        <taxon>Pelistega</taxon>
    </lineage>
</organism>
<dbReference type="GO" id="GO:0009401">
    <property type="term" value="P:phosphoenolpyruvate-dependent sugar phosphotransferase system"/>
    <property type="evidence" value="ECO:0007669"/>
    <property type="project" value="InterPro"/>
</dbReference>
<evidence type="ECO:0000313" key="4">
    <source>
        <dbReference type="Proteomes" id="UP000541421"/>
    </source>
</evidence>
<dbReference type="Proteomes" id="UP000541421">
    <property type="component" value="Unassembled WGS sequence"/>
</dbReference>
<name>A0A7Y4P6L7_9BURK</name>
<evidence type="ECO:0000313" key="3">
    <source>
        <dbReference type="EMBL" id="NOL49875.1"/>
    </source>
</evidence>
<keyword evidence="1" id="KW-0808">Transferase</keyword>
<keyword evidence="4" id="KW-1185">Reference proteome</keyword>
<dbReference type="EMBL" id="JABGBO010000006">
    <property type="protein sequence ID" value="NOL49875.1"/>
    <property type="molecule type" value="Genomic_DNA"/>
</dbReference>
<gene>
    <name evidence="3" type="ORF">HKX40_06970</name>
</gene>
<sequence length="162" mass="17501">MSALIVVVTHAPLASALREVVLHVFPTVDTMLVYDILPDVQPEVMQAQIMADVQRKQQSTQQRVLVFSDLIGATPANIAMRVVYALNPHGVPVTHTAPSSLGNIAEIKPTMVERSVFFGGVNVCMLLNAVRYADLPVDELKAKILEGGKKGMQTVDCSCMAS</sequence>